<protein>
    <recommendedName>
        <fullName evidence="1">non-specific serine/threonine protein kinase</fullName>
        <ecNumber evidence="1">2.7.11.1</ecNumber>
    </recommendedName>
</protein>
<feature type="region of interest" description="Disordered" evidence="10">
    <location>
        <begin position="356"/>
        <end position="440"/>
    </location>
</feature>
<evidence type="ECO:0000259" key="11">
    <source>
        <dbReference type="PROSITE" id="PS50011"/>
    </source>
</evidence>
<dbReference type="RefSeq" id="WP_106326473.1">
    <property type="nucleotide sequence ID" value="NZ_BOMO01000064.1"/>
</dbReference>
<comment type="caution">
    <text evidence="12">The sequence shown here is derived from an EMBL/GenBank/DDBJ whole genome shotgun (WGS) entry which is preliminary data.</text>
</comment>
<dbReference type="EC" id="2.7.11.1" evidence="1"/>
<evidence type="ECO:0000256" key="10">
    <source>
        <dbReference type="SAM" id="MobiDB-lite"/>
    </source>
</evidence>
<dbReference type="OrthoDB" id="4408092at2"/>
<dbReference type="SMART" id="SM00220">
    <property type="entry name" value="S_TKc"/>
    <property type="match status" value="1"/>
</dbReference>
<evidence type="ECO:0000256" key="7">
    <source>
        <dbReference type="ARBA" id="ARBA00047899"/>
    </source>
</evidence>
<evidence type="ECO:0000256" key="5">
    <source>
        <dbReference type="ARBA" id="ARBA00022777"/>
    </source>
</evidence>
<dbReference type="InterPro" id="IPR017441">
    <property type="entry name" value="Protein_kinase_ATP_BS"/>
</dbReference>
<accession>A0A2T0K2P5</accession>
<evidence type="ECO:0000256" key="6">
    <source>
        <dbReference type="ARBA" id="ARBA00022840"/>
    </source>
</evidence>
<dbReference type="AlphaFoldDB" id="A0A2T0K2P5"/>
<feature type="compositionally biased region" description="Low complexity" evidence="10">
    <location>
        <begin position="414"/>
        <end position="434"/>
    </location>
</feature>
<dbReference type="Pfam" id="PF00069">
    <property type="entry name" value="Pkinase"/>
    <property type="match status" value="1"/>
</dbReference>
<evidence type="ECO:0000256" key="3">
    <source>
        <dbReference type="ARBA" id="ARBA00022679"/>
    </source>
</evidence>
<gene>
    <name evidence="12" type="ORF">CLV67_118174</name>
</gene>
<keyword evidence="2" id="KW-0723">Serine/threonine-protein kinase</keyword>
<reference evidence="12 13" key="1">
    <citation type="submission" date="2018-03" db="EMBL/GenBank/DDBJ databases">
        <title>Genomic Encyclopedia of Archaeal and Bacterial Type Strains, Phase II (KMG-II): from individual species to whole genera.</title>
        <authorList>
            <person name="Goeker M."/>
        </authorList>
    </citation>
    <scope>NUCLEOTIDE SEQUENCE [LARGE SCALE GENOMIC DNA]</scope>
    <source>
        <strain evidence="12 13">DSM 43146</strain>
    </source>
</reference>
<dbReference type="PROSITE" id="PS00108">
    <property type="entry name" value="PROTEIN_KINASE_ST"/>
    <property type="match status" value="1"/>
</dbReference>
<comment type="catalytic activity">
    <reaction evidence="7">
        <text>L-threonyl-[protein] + ATP = O-phospho-L-threonyl-[protein] + ADP + H(+)</text>
        <dbReference type="Rhea" id="RHEA:46608"/>
        <dbReference type="Rhea" id="RHEA-COMP:11060"/>
        <dbReference type="Rhea" id="RHEA-COMP:11605"/>
        <dbReference type="ChEBI" id="CHEBI:15378"/>
        <dbReference type="ChEBI" id="CHEBI:30013"/>
        <dbReference type="ChEBI" id="CHEBI:30616"/>
        <dbReference type="ChEBI" id="CHEBI:61977"/>
        <dbReference type="ChEBI" id="CHEBI:456216"/>
        <dbReference type="EC" id="2.7.11.1"/>
    </reaction>
</comment>
<keyword evidence="5 12" id="KW-0418">Kinase</keyword>
<evidence type="ECO:0000313" key="12">
    <source>
        <dbReference type="EMBL" id="PRX16843.1"/>
    </source>
</evidence>
<dbReference type="PANTHER" id="PTHR43289:SF6">
    <property type="entry name" value="SERINE_THREONINE-PROTEIN KINASE NEKL-3"/>
    <property type="match status" value="1"/>
</dbReference>
<dbReference type="CDD" id="cd14014">
    <property type="entry name" value="STKc_PknB_like"/>
    <property type="match status" value="1"/>
</dbReference>
<proteinExistence type="predicted"/>
<feature type="binding site" evidence="9">
    <location>
        <position position="50"/>
    </location>
    <ligand>
        <name>ATP</name>
        <dbReference type="ChEBI" id="CHEBI:30616"/>
    </ligand>
</feature>
<feature type="domain" description="Protein kinase" evidence="11">
    <location>
        <begin position="21"/>
        <end position="293"/>
    </location>
</feature>
<keyword evidence="3" id="KW-0808">Transferase</keyword>
<keyword evidence="4 9" id="KW-0547">Nucleotide-binding</keyword>
<sequence>MSMTDDAYGPSLEGLVLGGRYRLQRQIGAGGMAVVWRAHDDVLGRSVAVKVVAPARAWDVRLRERIRHEARAAAALSHPNVAQVHDYGEMDRAGRVFPYVVMELVPGGTLLARLSAGLPPPEFAMRIVAEIAAALAAAHAEGLVHRDIKPGNVMLAPTGAKVVDFGIAAAISPGGVEEPEDDVLGTPAYLAPERLIGDAVVPASDVYALGVVLYRMLSGRSPWSSEDTRQMVEAHLYIPPTRLPPIVGVPDYVIRLCHRCLAKDPDQRPTADEAAEVLARGAGIRVVNDEPTVPVAVPSEPTVLVRRKAAAATAAPGAAAPAKAKPRWRPVAAVAAALVAGGAGVWVLMERPEQAGAGGGVAAGTPVTSPAPPTRSGAAATAQPQGSADPERTQRVPAAEDPQVTPSRAIAPGTAVATSSAAAPPTAAPTATTPATPPPAAVERTFSSAGGKVVATCPSPVTAELLSWTATRPYRLDSVDPGPAAAPAVTFRQGNRAVTVTVTCDDGTPEAEVA</sequence>
<evidence type="ECO:0000256" key="2">
    <source>
        <dbReference type="ARBA" id="ARBA00022527"/>
    </source>
</evidence>
<dbReference type="EMBL" id="PVMZ01000018">
    <property type="protein sequence ID" value="PRX16843.1"/>
    <property type="molecule type" value="Genomic_DNA"/>
</dbReference>
<keyword evidence="13" id="KW-1185">Reference proteome</keyword>
<comment type="catalytic activity">
    <reaction evidence="8">
        <text>L-seryl-[protein] + ATP = O-phospho-L-seryl-[protein] + ADP + H(+)</text>
        <dbReference type="Rhea" id="RHEA:17989"/>
        <dbReference type="Rhea" id="RHEA-COMP:9863"/>
        <dbReference type="Rhea" id="RHEA-COMP:11604"/>
        <dbReference type="ChEBI" id="CHEBI:15378"/>
        <dbReference type="ChEBI" id="CHEBI:29999"/>
        <dbReference type="ChEBI" id="CHEBI:30616"/>
        <dbReference type="ChEBI" id="CHEBI:83421"/>
        <dbReference type="ChEBI" id="CHEBI:456216"/>
        <dbReference type="EC" id="2.7.11.1"/>
    </reaction>
</comment>
<name>A0A2T0K2P5_9ACTN</name>
<evidence type="ECO:0000256" key="9">
    <source>
        <dbReference type="PROSITE-ProRule" id="PRU10141"/>
    </source>
</evidence>
<dbReference type="GO" id="GO:0005524">
    <property type="term" value="F:ATP binding"/>
    <property type="evidence" value="ECO:0007669"/>
    <property type="project" value="UniProtKB-UniRule"/>
</dbReference>
<dbReference type="Gene3D" id="1.10.510.10">
    <property type="entry name" value="Transferase(Phosphotransferase) domain 1"/>
    <property type="match status" value="1"/>
</dbReference>
<dbReference type="PROSITE" id="PS50011">
    <property type="entry name" value="PROTEIN_KINASE_DOM"/>
    <property type="match status" value="1"/>
</dbReference>
<dbReference type="Gene3D" id="3.30.200.20">
    <property type="entry name" value="Phosphorylase Kinase, domain 1"/>
    <property type="match status" value="1"/>
</dbReference>
<dbReference type="InterPro" id="IPR011009">
    <property type="entry name" value="Kinase-like_dom_sf"/>
</dbReference>
<organism evidence="12 13">
    <name type="scientific">Actinoplanes italicus</name>
    <dbReference type="NCBI Taxonomy" id="113567"/>
    <lineage>
        <taxon>Bacteria</taxon>
        <taxon>Bacillati</taxon>
        <taxon>Actinomycetota</taxon>
        <taxon>Actinomycetes</taxon>
        <taxon>Micromonosporales</taxon>
        <taxon>Micromonosporaceae</taxon>
        <taxon>Actinoplanes</taxon>
    </lineage>
</organism>
<dbReference type="FunFam" id="3.30.200.20:FF:000035">
    <property type="entry name" value="Serine/threonine protein kinase Stk1"/>
    <property type="match status" value="1"/>
</dbReference>
<dbReference type="Proteomes" id="UP000239415">
    <property type="component" value="Unassembled WGS sequence"/>
</dbReference>
<evidence type="ECO:0000313" key="13">
    <source>
        <dbReference type="Proteomes" id="UP000239415"/>
    </source>
</evidence>
<evidence type="ECO:0000256" key="8">
    <source>
        <dbReference type="ARBA" id="ARBA00048679"/>
    </source>
</evidence>
<dbReference type="InterPro" id="IPR000719">
    <property type="entry name" value="Prot_kinase_dom"/>
</dbReference>
<evidence type="ECO:0000256" key="4">
    <source>
        <dbReference type="ARBA" id="ARBA00022741"/>
    </source>
</evidence>
<dbReference type="PANTHER" id="PTHR43289">
    <property type="entry name" value="MITOGEN-ACTIVATED PROTEIN KINASE KINASE KINASE 20-RELATED"/>
    <property type="match status" value="1"/>
</dbReference>
<evidence type="ECO:0000256" key="1">
    <source>
        <dbReference type="ARBA" id="ARBA00012513"/>
    </source>
</evidence>
<dbReference type="PROSITE" id="PS00107">
    <property type="entry name" value="PROTEIN_KINASE_ATP"/>
    <property type="match status" value="1"/>
</dbReference>
<dbReference type="SUPFAM" id="SSF56112">
    <property type="entry name" value="Protein kinase-like (PK-like)"/>
    <property type="match status" value="1"/>
</dbReference>
<dbReference type="GO" id="GO:0004674">
    <property type="term" value="F:protein serine/threonine kinase activity"/>
    <property type="evidence" value="ECO:0007669"/>
    <property type="project" value="UniProtKB-KW"/>
</dbReference>
<keyword evidence="6 9" id="KW-0067">ATP-binding</keyword>
<dbReference type="InterPro" id="IPR008271">
    <property type="entry name" value="Ser/Thr_kinase_AS"/>
</dbReference>